<dbReference type="EMBL" id="MU007052">
    <property type="protein sequence ID" value="KAF2428837.1"/>
    <property type="molecule type" value="Genomic_DNA"/>
</dbReference>
<dbReference type="AlphaFoldDB" id="A0A9P4NNN9"/>
<keyword evidence="3" id="KW-1185">Reference proteome</keyword>
<name>A0A9P4NNN9_9PEZI</name>
<reference evidence="2" key="1">
    <citation type="journal article" date="2020" name="Stud. Mycol.">
        <title>101 Dothideomycetes genomes: a test case for predicting lifestyles and emergence of pathogens.</title>
        <authorList>
            <person name="Haridas S."/>
            <person name="Albert R."/>
            <person name="Binder M."/>
            <person name="Bloem J."/>
            <person name="Labutti K."/>
            <person name="Salamov A."/>
            <person name="Andreopoulos B."/>
            <person name="Baker S."/>
            <person name="Barry K."/>
            <person name="Bills G."/>
            <person name="Bluhm B."/>
            <person name="Cannon C."/>
            <person name="Castanera R."/>
            <person name="Culley D."/>
            <person name="Daum C."/>
            <person name="Ezra D."/>
            <person name="Gonzalez J."/>
            <person name="Henrissat B."/>
            <person name="Kuo A."/>
            <person name="Liang C."/>
            <person name="Lipzen A."/>
            <person name="Lutzoni F."/>
            <person name="Magnuson J."/>
            <person name="Mondo S."/>
            <person name="Nolan M."/>
            <person name="Ohm R."/>
            <person name="Pangilinan J."/>
            <person name="Park H.-J."/>
            <person name="Ramirez L."/>
            <person name="Alfaro M."/>
            <person name="Sun H."/>
            <person name="Tritt A."/>
            <person name="Yoshinaga Y."/>
            <person name="Zwiers L.-H."/>
            <person name="Turgeon B."/>
            <person name="Goodwin S."/>
            <person name="Spatafora J."/>
            <person name="Crous P."/>
            <person name="Grigoriev I."/>
        </authorList>
    </citation>
    <scope>NUCLEOTIDE SEQUENCE</scope>
    <source>
        <strain evidence="2">CBS 130266</strain>
    </source>
</reference>
<protein>
    <submittedName>
        <fullName evidence="2">Uncharacterized protein</fullName>
    </submittedName>
</protein>
<feature type="region of interest" description="Disordered" evidence="1">
    <location>
        <begin position="1"/>
        <end position="84"/>
    </location>
</feature>
<dbReference type="OrthoDB" id="5415072at2759"/>
<feature type="compositionally biased region" description="Basic and acidic residues" evidence="1">
    <location>
        <begin position="73"/>
        <end position="84"/>
    </location>
</feature>
<proteinExistence type="predicted"/>
<gene>
    <name evidence="2" type="ORF">EJ08DRAFT_650821</name>
</gene>
<comment type="caution">
    <text evidence="2">The sequence shown here is derived from an EMBL/GenBank/DDBJ whole genome shotgun (WGS) entry which is preliminary data.</text>
</comment>
<dbReference type="Proteomes" id="UP000800235">
    <property type="component" value="Unassembled WGS sequence"/>
</dbReference>
<sequence length="99" mass="10471">MGSLCSRDSSSEDNFAGPGRTLGHAPPKTTNNTRAPIPSSAKQHHQQPQQQGTPPPPPKVGGQGHVLGSSSDSDPRDAAARAAEVRKSLVARRWHFTGR</sequence>
<accession>A0A9P4NNN9</accession>
<organism evidence="2 3">
    <name type="scientific">Tothia fuscella</name>
    <dbReference type="NCBI Taxonomy" id="1048955"/>
    <lineage>
        <taxon>Eukaryota</taxon>
        <taxon>Fungi</taxon>
        <taxon>Dikarya</taxon>
        <taxon>Ascomycota</taxon>
        <taxon>Pezizomycotina</taxon>
        <taxon>Dothideomycetes</taxon>
        <taxon>Pleosporomycetidae</taxon>
        <taxon>Venturiales</taxon>
        <taxon>Cylindrosympodiaceae</taxon>
        <taxon>Tothia</taxon>
    </lineage>
</organism>
<evidence type="ECO:0000256" key="1">
    <source>
        <dbReference type="SAM" id="MobiDB-lite"/>
    </source>
</evidence>
<evidence type="ECO:0000313" key="3">
    <source>
        <dbReference type="Proteomes" id="UP000800235"/>
    </source>
</evidence>
<evidence type="ECO:0000313" key="2">
    <source>
        <dbReference type="EMBL" id="KAF2428837.1"/>
    </source>
</evidence>